<dbReference type="AlphaFoldDB" id="A0A284RVJ6"/>
<evidence type="ECO:0000313" key="3">
    <source>
        <dbReference type="Proteomes" id="UP000219338"/>
    </source>
</evidence>
<feature type="region of interest" description="Disordered" evidence="1">
    <location>
        <begin position="479"/>
        <end position="516"/>
    </location>
</feature>
<sequence length="528" mass="58876">MPEGLTLEQYKVFTEERAAAEEKYEEAVGAHDEWKAAKAKEAWLEKLKADKEVQVEKLKKLQELEEERKVVEKKEQEKQAVLLKEKQEAKDKQKKLDELKKAKEEKEAKKAEKATKAAESGKGKDAAAAAELLREERGTDADTEGEQSEASKAKALQKLREKRDGKRKATAPAVSTMEKNKKRKWATKSTSIVESKAEEVPGPSKRVKTEVSGPVEGEEELKGNNSAHCFVCPVSEKSNRGRTCSRCKAKKAACSFNKGTLSALAVGSEEVVELLQKLAHTVETLSNKVDILTGQVVSLGGHVDNLVDDFRLEAIDSPEELISNMEEWQVLCTELKDLGSVNSEALRRVMAWRLDEDMAQLRAKGLVEPEKMNTGDPYEVANREFWYGLGGPEKMVEMKLKRDLFQATRNEFYKLEGCRSEWQFWKDYLQKHNCNDFLVEDSDPGEKVLDGKVWKSQKLYGKDLGISALDSLFILDGDSVGGTTSEDEESDESEEESESTESNKNTPAGGAEDVEMKEVADVVGAVDA</sequence>
<name>A0A284RVJ6_ARMOS</name>
<protein>
    <submittedName>
        <fullName evidence="2">Uncharacterized protein</fullName>
    </submittedName>
</protein>
<gene>
    <name evidence="2" type="ORF">ARMOST_16211</name>
</gene>
<feature type="compositionally biased region" description="Basic and acidic residues" evidence="1">
    <location>
        <begin position="83"/>
        <end position="125"/>
    </location>
</feature>
<proteinExistence type="predicted"/>
<evidence type="ECO:0000313" key="2">
    <source>
        <dbReference type="EMBL" id="SJL12780.1"/>
    </source>
</evidence>
<dbReference type="Proteomes" id="UP000219338">
    <property type="component" value="Unassembled WGS sequence"/>
</dbReference>
<organism evidence="2 3">
    <name type="scientific">Armillaria ostoyae</name>
    <name type="common">Armillaria root rot fungus</name>
    <dbReference type="NCBI Taxonomy" id="47428"/>
    <lineage>
        <taxon>Eukaryota</taxon>
        <taxon>Fungi</taxon>
        <taxon>Dikarya</taxon>
        <taxon>Basidiomycota</taxon>
        <taxon>Agaricomycotina</taxon>
        <taxon>Agaricomycetes</taxon>
        <taxon>Agaricomycetidae</taxon>
        <taxon>Agaricales</taxon>
        <taxon>Marasmiineae</taxon>
        <taxon>Physalacriaceae</taxon>
        <taxon>Armillaria</taxon>
    </lineage>
</organism>
<evidence type="ECO:0000256" key="1">
    <source>
        <dbReference type="SAM" id="MobiDB-lite"/>
    </source>
</evidence>
<feature type="region of interest" description="Disordered" evidence="1">
    <location>
        <begin position="83"/>
        <end position="220"/>
    </location>
</feature>
<accession>A0A284RVJ6</accession>
<dbReference type="OrthoDB" id="3109335at2759"/>
<keyword evidence="3" id="KW-1185">Reference proteome</keyword>
<reference evidence="3" key="1">
    <citation type="journal article" date="2017" name="Nat. Ecol. Evol.">
        <title>Genome expansion and lineage-specific genetic innovations in the forest pathogenic fungi Armillaria.</title>
        <authorList>
            <person name="Sipos G."/>
            <person name="Prasanna A.N."/>
            <person name="Walter M.C."/>
            <person name="O'Connor E."/>
            <person name="Balint B."/>
            <person name="Krizsan K."/>
            <person name="Kiss B."/>
            <person name="Hess J."/>
            <person name="Varga T."/>
            <person name="Slot J."/>
            <person name="Riley R."/>
            <person name="Boka B."/>
            <person name="Rigling D."/>
            <person name="Barry K."/>
            <person name="Lee J."/>
            <person name="Mihaltcheva S."/>
            <person name="LaButti K."/>
            <person name="Lipzen A."/>
            <person name="Waldron R."/>
            <person name="Moloney N.M."/>
            <person name="Sperisen C."/>
            <person name="Kredics L."/>
            <person name="Vagvoelgyi C."/>
            <person name="Patrignani A."/>
            <person name="Fitzpatrick D."/>
            <person name="Nagy I."/>
            <person name="Doyle S."/>
            <person name="Anderson J.B."/>
            <person name="Grigoriev I.V."/>
            <person name="Gueldener U."/>
            <person name="Muensterkoetter M."/>
            <person name="Nagy L.G."/>
        </authorList>
    </citation>
    <scope>NUCLEOTIDE SEQUENCE [LARGE SCALE GENOMIC DNA]</scope>
    <source>
        <strain evidence="3">C18/9</strain>
    </source>
</reference>
<dbReference type="EMBL" id="FUEG01000018">
    <property type="protein sequence ID" value="SJL12780.1"/>
    <property type="molecule type" value="Genomic_DNA"/>
</dbReference>
<feature type="compositionally biased region" description="Acidic residues" evidence="1">
    <location>
        <begin position="485"/>
        <end position="499"/>
    </location>
</feature>